<dbReference type="EMBL" id="CAJVCH010009689">
    <property type="protein sequence ID" value="CAG7667376.1"/>
    <property type="molecule type" value="Genomic_DNA"/>
</dbReference>
<dbReference type="AlphaFoldDB" id="A0A8J2JDN9"/>
<accession>A0A8J2JDN9</accession>
<feature type="non-terminal residue" evidence="1">
    <location>
        <position position="1"/>
    </location>
</feature>
<evidence type="ECO:0000313" key="1">
    <source>
        <dbReference type="EMBL" id="CAG7667376.1"/>
    </source>
</evidence>
<dbReference type="Proteomes" id="UP000708208">
    <property type="component" value="Unassembled WGS sequence"/>
</dbReference>
<sequence>TQLKLFDTIVNAQSAILYVQEKFEGRSVKIESGRNTSCFNLDYDEGLSLNFNSAIDSIKLSPGTCLQLYETPFCSGEFKVLSDWDNTNCQERLERCNLKATLSSISFCSTFLIPNKSNINRITSHKPCSGECSHPETALHLDHKLLATIYSEKSFEGYSTTIIGRANETKCFNLEYDFERQINFYQAVMSVSIENAACLNLYDGMGCTGNTLKLMLQSETKLCLRDLQTCSWNTRVQSLSFCGSNFPGQYNHSQGFRKGYCYENNCNTRRGSYFWCVLESKDSWDFCSHRPNLNYMGENWGHESYHSDDSVMHLILYTQRHFEGNQPVMKTFERTRCVNTMTWDDNLNLTDRKLIGSIDIKWHCLVLHDQIVCTGDSLEIFPDDTENCHQDLESCGWSNRISSISLCDAHFPPKFVQSNGSHGDECKSTCEPRGELYFWCQVGSLPHEVDFCLPRPHQDYYGNHCEENCSATDPWTLIHLNPSSSGSDLKNSLSLTITVLLQTLRFICLNAGDT</sequence>
<evidence type="ECO:0000313" key="2">
    <source>
        <dbReference type="Proteomes" id="UP000708208"/>
    </source>
</evidence>
<keyword evidence="2" id="KW-1185">Reference proteome</keyword>
<name>A0A8J2JDN9_9HEXA</name>
<gene>
    <name evidence="1" type="ORF">AFUS01_LOCUS1729</name>
</gene>
<reference evidence="1" key="1">
    <citation type="submission" date="2021-06" db="EMBL/GenBank/DDBJ databases">
        <authorList>
            <person name="Hodson N. C."/>
            <person name="Mongue J. A."/>
            <person name="Jaron S. K."/>
        </authorList>
    </citation>
    <scope>NUCLEOTIDE SEQUENCE</scope>
</reference>
<proteinExistence type="predicted"/>
<dbReference type="OrthoDB" id="9895617at2759"/>
<organism evidence="1 2">
    <name type="scientific">Allacma fusca</name>
    <dbReference type="NCBI Taxonomy" id="39272"/>
    <lineage>
        <taxon>Eukaryota</taxon>
        <taxon>Metazoa</taxon>
        <taxon>Ecdysozoa</taxon>
        <taxon>Arthropoda</taxon>
        <taxon>Hexapoda</taxon>
        <taxon>Collembola</taxon>
        <taxon>Symphypleona</taxon>
        <taxon>Sminthuridae</taxon>
        <taxon>Allacma</taxon>
    </lineage>
</organism>
<protein>
    <submittedName>
        <fullName evidence="1">Uncharacterized protein</fullName>
    </submittedName>
</protein>
<comment type="caution">
    <text evidence="1">The sequence shown here is derived from an EMBL/GenBank/DDBJ whole genome shotgun (WGS) entry which is preliminary data.</text>
</comment>